<keyword evidence="3" id="KW-1185">Reference proteome</keyword>
<dbReference type="Gene3D" id="3.40.50.150">
    <property type="entry name" value="Vaccinia Virus protein VP39"/>
    <property type="match status" value="1"/>
</dbReference>
<dbReference type="CDD" id="cd03801">
    <property type="entry name" value="GT4_PimA-like"/>
    <property type="match status" value="1"/>
</dbReference>
<proteinExistence type="predicted"/>
<dbReference type="Gene3D" id="3.40.50.2000">
    <property type="entry name" value="Glycogen Phosphorylase B"/>
    <property type="match status" value="2"/>
</dbReference>
<comment type="caution">
    <text evidence="2">The sequence shown here is derived from an EMBL/GenBank/DDBJ whole genome shotgun (WGS) entry which is preliminary data.</text>
</comment>
<evidence type="ECO:0000313" key="2">
    <source>
        <dbReference type="EMBL" id="TCZ63044.1"/>
    </source>
</evidence>
<dbReference type="GO" id="GO:0032259">
    <property type="term" value="P:methylation"/>
    <property type="evidence" value="ECO:0007669"/>
    <property type="project" value="UniProtKB-KW"/>
</dbReference>
<dbReference type="Proteomes" id="UP000295023">
    <property type="component" value="Unassembled WGS sequence"/>
</dbReference>
<reference evidence="2 3" key="1">
    <citation type="submission" date="2019-03" db="EMBL/GenBank/DDBJ databases">
        <title>Paracraurococcus aquatilis NE82 genome sequence.</title>
        <authorList>
            <person name="Zhao Y."/>
            <person name="Du Z."/>
        </authorList>
    </citation>
    <scope>NUCLEOTIDE SEQUENCE [LARGE SCALE GENOMIC DNA]</scope>
    <source>
        <strain evidence="2 3">NE82</strain>
    </source>
</reference>
<evidence type="ECO:0000259" key="1">
    <source>
        <dbReference type="Pfam" id="PF05050"/>
    </source>
</evidence>
<dbReference type="NCBIfam" id="TIGR01444">
    <property type="entry name" value="fkbM_fam"/>
    <property type="match status" value="1"/>
</dbReference>
<accession>A0A4R4DNM7</accession>
<dbReference type="AlphaFoldDB" id="A0A4R4DNM7"/>
<dbReference type="InterPro" id="IPR029063">
    <property type="entry name" value="SAM-dependent_MTases_sf"/>
</dbReference>
<dbReference type="PANTHER" id="PTHR34203">
    <property type="entry name" value="METHYLTRANSFERASE, FKBM FAMILY PROTEIN"/>
    <property type="match status" value="1"/>
</dbReference>
<feature type="domain" description="Methyltransferase FkbM" evidence="1">
    <location>
        <begin position="387"/>
        <end position="534"/>
    </location>
</feature>
<gene>
    <name evidence="2" type="ORF">EXY23_11790</name>
</gene>
<dbReference type="InterPro" id="IPR052514">
    <property type="entry name" value="SAM-dependent_MTase"/>
</dbReference>
<name>A0A4R4DNM7_9PROT</name>
<dbReference type="OrthoDB" id="7348357at2"/>
<dbReference type="PANTHER" id="PTHR34203:SF15">
    <property type="entry name" value="SLL1173 PROTEIN"/>
    <property type="match status" value="1"/>
</dbReference>
<dbReference type="SUPFAM" id="SSF53756">
    <property type="entry name" value="UDP-Glycosyltransferase/glycogen phosphorylase"/>
    <property type="match status" value="1"/>
</dbReference>
<dbReference type="GO" id="GO:0008168">
    <property type="term" value="F:methyltransferase activity"/>
    <property type="evidence" value="ECO:0007669"/>
    <property type="project" value="UniProtKB-KW"/>
</dbReference>
<dbReference type="RefSeq" id="WP_132288881.1">
    <property type="nucleotide sequence ID" value="NZ_SKBM01000009.1"/>
</dbReference>
<evidence type="ECO:0000313" key="3">
    <source>
        <dbReference type="Proteomes" id="UP000295023"/>
    </source>
</evidence>
<organism evidence="2 3">
    <name type="scientific">Roseicella aquatilis</name>
    <dbReference type="NCBI Taxonomy" id="2527868"/>
    <lineage>
        <taxon>Bacteria</taxon>
        <taxon>Pseudomonadati</taxon>
        <taxon>Pseudomonadota</taxon>
        <taxon>Alphaproteobacteria</taxon>
        <taxon>Acetobacterales</taxon>
        <taxon>Roseomonadaceae</taxon>
        <taxon>Roseicella</taxon>
    </lineage>
</organism>
<dbReference type="SUPFAM" id="SSF53335">
    <property type="entry name" value="S-adenosyl-L-methionine-dependent methyltransferases"/>
    <property type="match status" value="1"/>
</dbReference>
<keyword evidence="2" id="KW-0808">Transferase</keyword>
<sequence>MQDASAGPRPPRLAMLQLRGLEHFLPDLAAGLGATGAVEVRRFTVTGPEVLAEAIHWTDDPARDALWFEFCWPPFPDLLARTEFGGRRVILRLHRIEAYEAPHAARCPWAKVDDVITVSEDMARILLQAAPRLERTTRLHVVHNGLDLARFAPAAAPPDPFRIGWCGSMIARKNPTLALEVLARLLEEDARWRLHVAATPGERLVQDSVLRLVRRMGLGGAVRFDGALPAEAMPGWHARNAVLLSTSLHESFGYAIAEAAAVGCDLAVLDHRGAEEFWPESVRFGTVEEAAGMICNARPGRWRGLVESRFGLDRQVAAVLALLADRAPPAPRERLVPVAHGPWRGCFPLRDPADYIQHALLSTEAFYEAEMLEDLRRRLRPGGLFVNVGANIGNHALFAAGVCGARVLAFQPSPALADHCAATLAANGLADRLELRREGAGAAPGTARLLPGPGHNAGRTMLDLGAGEVPVVRLDDVLREAPAVIKVNVEGMEPAVLEGARGVLARHRPAVYAETLTEPAFAAVAAVLHPLGYRAEARFNRDPTWLFLPWA</sequence>
<dbReference type="EMBL" id="SKBM01000009">
    <property type="protein sequence ID" value="TCZ63044.1"/>
    <property type="molecule type" value="Genomic_DNA"/>
</dbReference>
<dbReference type="InterPro" id="IPR006342">
    <property type="entry name" value="FkbM_mtfrase"/>
</dbReference>
<keyword evidence="2" id="KW-0489">Methyltransferase</keyword>
<dbReference type="Pfam" id="PF05050">
    <property type="entry name" value="Methyltransf_21"/>
    <property type="match status" value="1"/>
</dbReference>
<protein>
    <submittedName>
        <fullName evidence="2">FkbM family methyltransferase</fullName>
    </submittedName>
</protein>
<dbReference type="Pfam" id="PF13692">
    <property type="entry name" value="Glyco_trans_1_4"/>
    <property type="match status" value="1"/>
</dbReference>